<dbReference type="InterPro" id="IPR014043">
    <property type="entry name" value="Acyl_transferase_dom"/>
</dbReference>
<keyword evidence="1 4" id="KW-0808">Transferase</keyword>
<dbReference type="Gene3D" id="3.30.70.250">
    <property type="entry name" value="Malonyl-CoA ACP transacylase, ACP-binding"/>
    <property type="match status" value="1"/>
</dbReference>
<comment type="similarity">
    <text evidence="4">Belongs to the fabD family.</text>
</comment>
<dbReference type="Gene3D" id="3.40.366.10">
    <property type="entry name" value="Malonyl-Coenzyme A Acyl Carrier Protein, domain 2"/>
    <property type="match status" value="1"/>
</dbReference>
<evidence type="ECO:0000256" key="4">
    <source>
        <dbReference type="PIRNR" id="PIRNR000446"/>
    </source>
</evidence>
<dbReference type="GO" id="GO:0005829">
    <property type="term" value="C:cytosol"/>
    <property type="evidence" value="ECO:0007669"/>
    <property type="project" value="TreeGrafter"/>
</dbReference>
<dbReference type="EC" id="2.3.1.39" evidence="4"/>
<dbReference type="PANTHER" id="PTHR42681">
    <property type="entry name" value="MALONYL-COA-ACYL CARRIER PROTEIN TRANSACYLASE, MITOCHONDRIAL"/>
    <property type="match status" value="1"/>
</dbReference>
<gene>
    <name evidence="7" type="primary">fabD</name>
    <name evidence="7" type="ORF">I8751_28105</name>
</gene>
<protein>
    <recommendedName>
        <fullName evidence="4">Malonyl CoA-acyl carrier protein transacylase</fullName>
        <ecNumber evidence="4">2.3.1.39</ecNumber>
    </recommendedName>
</protein>
<dbReference type="InterPro" id="IPR016036">
    <property type="entry name" value="Malonyl_transacylase_ACP-bd"/>
</dbReference>
<dbReference type="NCBIfam" id="TIGR00128">
    <property type="entry name" value="fabD"/>
    <property type="match status" value="1"/>
</dbReference>
<proteinExistence type="inferred from homology"/>
<dbReference type="AlphaFoldDB" id="A0A8J7L8G8"/>
<dbReference type="PIRSF" id="PIRSF000446">
    <property type="entry name" value="Mct"/>
    <property type="match status" value="1"/>
</dbReference>
<reference evidence="7 8" key="1">
    <citation type="journal article" date="2021" name="Int. J. Syst. Evol. Microbiol.">
        <title>Amazonocrinis nigriterrae gen. nov., sp. nov., Atlanticothrix silvestris gen. nov., sp. nov. and Dendronalium phyllosphericum gen. nov., sp. nov., nostocacean cyanobacteria from Brazilian environments.</title>
        <authorList>
            <person name="Alvarenga D.O."/>
            <person name="Andreote A.P.D."/>
            <person name="Branco L.H.Z."/>
            <person name="Delbaje E."/>
            <person name="Cruz R.B."/>
            <person name="Varani A.M."/>
            <person name="Fiore M.F."/>
        </authorList>
    </citation>
    <scope>NUCLEOTIDE SEQUENCE [LARGE SCALE GENOMIC DNA]</scope>
    <source>
        <strain evidence="7 8">CENA357</strain>
    </source>
</reference>
<dbReference type="PANTHER" id="PTHR42681:SF1">
    <property type="entry name" value="MALONYL-COA-ACYL CARRIER PROTEIN TRANSACYLASE, MITOCHONDRIAL"/>
    <property type="match status" value="1"/>
</dbReference>
<evidence type="ECO:0000256" key="1">
    <source>
        <dbReference type="ARBA" id="ARBA00022679"/>
    </source>
</evidence>
<dbReference type="EMBL" id="JAECZB010000105">
    <property type="protein sequence ID" value="MBH8556132.1"/>
    <property type="molecule type" value="Genomic_DNA"/>
</dbReference>
<dbReference type="InterPro" id="IPR024925">
    <property type="entry name" value="Malonyl_CoA-ACP_transAc"/>
</dbReference>
<accession>A0A8J7L8G8</accession>
<dbReference type="GO" id="GO:0006633">
    <property type="term" value="P:fatty acid biosynthetic process"/>
    <property type="evidence" value="ECO:0007669"/>
    <property type="project" value="TreeGrafter"/>
</dbReference>
<name>A0A8J7L8G8_9CYAN</name>
<organism evidence="7 8">
    <name type="scientific">Atlanticothrix silvestris CENA357</name>
    <dbReference type="NCBI Taxonomy" id="1725252"/>
    <lineage>
        <taxon>Bacteria</taxon>
        <taxon>Bacillati</taxon>
        <taxon>Cyanobacteriota</taxon>
        <taxon>Cyanophyceae</taxon>
        <taxon>Nostocales</taxon>
        <taxon>Nodulariaceae</taxon>
        <taxon>Atlanticothrix</taxon>
        <taxon>Atlanticothrix silvestris</taxon>
    </lineage>
</organism>
<dbReference type="GO" id="GO:0004314">
    <property type="term" value="F:[acyl-carrier-protein] S-malonyltransferase activity"/>
    <property type="evidence" value="ECO:0007669"/>
    <property type="project" value="UniProtKB-EC"/>
</dbReference>
<evidence type="ECO:0000313" key="7">
    <source>
        <dbReference type="EMBL" id="MBH8556132.1"/>
    </source>
</evidence>
<dbReference type="SMART" id="SM00827">
    <property type="entry name" value="PKS_AT"/>
    <property type="match status" value="1"/>
</dbReference>
<comment type="caution">
    <text evidence="7">The sequence shown here is derived from an EMBL/GenBank/DDBJ whole genome shotgun (WGS) entry which is preliminary data.</text>
</comment>
<dbReference type="SUPFAM" id="SSF52151">
    <property type="entry name" value="FabD/lysophospholipase-like"/>
    <property type="match status" value="1"/>
</dbReference>
<evidence type="ECO:0000313" key="8">
    <source>
        <dbReference type="Proteomes" id="UP000599391"/>
    </source>
</evidence>
<evidence type="ECO:0000259" key="6">
    <source>
        <dbReference type="SMART" id="SM00827"/>
    </source>
</evidence>
<evidence type="ECO:0000256" key="3">
    <source>
        <dbReference type="ARBA" id="ARBA00048462"/>
    </source>
</evidence>
<keyword evidence="8" id="KW-1185">Reference proteome</keyword>
<dbReference type="InterPro" id="IPR001227">
    <property type="entry name" value="Ac_transferase_dom_sf"/>
</dbReference>
<feature type="active site" evidence="5">
    <location>
        <position position="90"/>
    </location>
</feature>
<dbReference type="Pfam" id="PF00698">
    <property type="entry name" value="Acyl_transf_1"/>
    <property type="match status" value="1"/>
</dbReference>
<sequence>MKIAYVFPGQGSQCVGMGVEIAECYSSARSLYDRASAILGFNLLEMSQFGSKETLLQTKNAQPLILVASLACLAALESEHFKPAVAAGLSLGEYTALVAAKALEFEDAVFLVRQRGLLMEEAIASRDTAMAAIKGLDAAQIEDLCKQVVALGVCEPANYNSLSQTVVGGDAPAVEQVSKLAYEVGASGVVPLAVSAPFHTHLMQPVAESFAEILASVPIRDPLFPVITNVTAQPITQATEIRQMLVRQVANPVLWVQSVQHMVRDGIDTFIEFGPGRTLSNLIKRTVNGVQTLNVEDRTSIDKTLQALSKTVVCV</sequence>
<dbReference type="Proteomes" id="UP000599391">
    <property type="component" value="Unassembled WGS sequence"/>
</dbReference>
<comment type="catalytic activity">
    <reaction evidence="3 4">
        <text>holo-[ACP] + malonyl-CoA = malonyl-[ACP] + CoA</text>
        <dbReference type="Rhea" id="RHEA:41792"/>
        <dbReference type="Rhea" id="RHEA-COMP:9623"/>
        <dbReference type="Rhea" id="RHEA-COMP:9685"/>
        <dbReference type="ChEBI" id="CHEBI:57287"/>
        <dbReference type="ChEBI" id="CHEBI:57384"/>
        <dbReference type="ChEBI" id="CHEBI:64479"/>
        <dbReference type="ChEBI" id="CHEBI:78449"/>
        <dbReference type="EC" id="2.3.1.39"/>
    </reaction>
</comment>
<dbReference type="InterPro" id="IPR004410">
    <property type="entry name" value="Malonyl_CoA-ACP_transAc_FabD"/>
</dbReference>
<feature type="domain" description="Malonyl-CoA:ACP transacylase (MAT)" evidence="6">
    <location>
        <begin position="6"/>
        <end position="312"/>
    </location>
</feature>
<evidence type="ECO:0000256" key="5">
    <source>
        <dbReference type="PIRSR" id="PIRSR000446-1"/>
    </source>
</evidence>
<feature type="active site" evidence="5">
    <location>
        <position position="199"/>
    </location>
</feature>
<keyword evidence="2 4" id="KW-0012">Acyltransferase</keyword>
<dbReference type="InterPro" id="IPR016035">
    <property type="entry name" value="Acyl_Trfase/lysoPLipase"/>
</dbReference>
<evidence type="ECO:0000256" key="2">
    <source>
        <dbReference type="ARBA" id="ARBA00023315"/>
    </source>
</evidence>
<dbReference type="RefSeq" id="WP_214442327.1">
    <property type="nucleotide sequence ID" value="NZ_JAECZB010000105.1"/>
</dbReference>
<dbReference type="InterPro" id="IPR050858">
    <property type="entry name" value="Mal-CoA-ACP_Trans/PKS_FabD"/>
</dbReference>
<dbReference type="SUPFAM" id="SSF55048">
    <property type="entry name" value="Probable ACP-binding domain of malonyl-CoA ACP transacylase"/>
    <property type="match status" value="1"/>
</dbReference>